<comment type="caution">
    <text evidence="1">The sequence shown here is derived from an EMBL/GenBank/DDBJ whole genome shotgun (WGS) entry which is preliminary data.</text>
</comment>
<accession>A0A8X6G8L3</accession>
<protein>
    <submittedName>
        <fullName evidence="1">Uncharacterized protein</fullName>
    </submittedName>
</protein>
<sequence>MEQSTEAETELLSRNFVYTIFIKAPEGSEEGFGALKFNALRYPIYTQPDSSWKNSLNMEKKTLPSDDGNLRKFSDEDYWQSAHKGFDFNESSWSLSIPPSSLGNLSSAIRENDALNQYELLRCDGLSEVAENSMKFCAFVKVCSSLNDTSI</sequence>
<evidence type="ECO:0000313" key="2">
    <source>
        <dbReference type="Proteomes" id="UP000887116"/>
    </source>
</evidence>
<reference evidence="1" key="1">
    <citation type="submission" date="2020-07" db="EMBL/GenBank/DDBJ databases">
        <title>Multicomponent nature underlies the extraordinary mechanical properties of spider dragline silk.</title>
        <authorList>
            <person name="Kono N."/>
            <person name="Nakamura H."/>
            <person name="Mori M."/>
            <person name="Yoshida Y."/>
            <person name="Ohtoshi R."/>
            <person name="Malay A.D."/>
            <person name="Moran D.A.P."/>
            <person name="Tomita M."/>
            <person name="Numata K."/>
            <person name="Arakawa K."/>
        </authorList>
    </citation>
    <scope>NUCLEOTIDE SEQUENCE</scope>
</reference>
<name>A0A8X6G8L3_TRICU</name>
<keyword evidence="2" id="KW-1185">Reference proteome</keyword>
<organism evidence="1 2">
    <name type="scientific">Trichonephila clavata</name>
    <name type="common">Joro spider</name>
    <name type="synonym">Nephila clavata</name>
    <dbReference type="NCBI Taxonomy" id="2740835"/>
    <lineage>
        <taxon>Eukaryota</taxon>
        <taxon>Metazoa</taxon>
        <taxon>Ecdysozoa</taxon>
        <taxon>Arthropoda</taxon>
        <taxon>Chelicerata</taxon>
        <taxon>Arachnida</taxon>
        <taxon>Araneae</taxon>
        <taxon>Araneomorphae</taxon>
        <taxon>Entelegynae</taxon>
        <taxon>Araneoidea</taxon>
        <taxon>Nephilidae</taxon>
        <taxon>Trichonephila</taxon>
    </lineage>
</organism>
<dbReference type="AlphaFoldDB" id="A0A8X6G8L3"/>
<dbReference type="EMBL" id="BMAO01024824">
    <property type="protein sequence ID" value="GFQ97988.1"/>
    <property type="molecule type" value="Genomic_DNA"/>
</dbReference>
<dbReference type="Proteomes" id="UP000887116">
    <property type="component" value="Unassembled WGS sequence"/>
</dbReference>
<gene>
    <name evidence="1" type="ORF">TNCT_143421</name>
</gene>
<evidence type="ECO:0000313" key="1">
    <source>
        <dbReference type="EMBL" id="GFQ97988.1"/>
    </source>
</evidence>
<proteinExistence type="predicted"/>